<dbReference type="KEGG" id="tad:TRIADDRAFT_64292"/>
<evidence type="ECO:0000313" key="3">
    <source>
        <dbReference type="EMBL" id="EDV20931.1"/>
    </source>
</evidence>
<reference evidence="3 4" key="1">
    <citation type="journal article" date="2008" name="Nature">
        <title>The Trichoplax genome and the nature of placozoans.</title>
        <authorList>
            <person name="Srivastava M."/>
            <person name="Begovic E."/>
            <person name="Chapman J."/>
            <person name="Putnam N.H."/>
            <person name="Hellsten U."/>
            <person name="Kawashima T."/>
            <person name="Kuo A."/>
            <person name="Mitros T."/>
            <person name="Salamov A."/>
            <person name="Carpenter M.L."/>
            <person name="Signorovitch A.Y."/>
            <person name="Moreno M.A."/>
            <person name="Kamm K."/>
            <person name="Grimwood J."/>
            <person name="Schmutz J."/>
            <person name="Shapiro H."/>
            <person name="Grigoriev I.V."/>
            <person name="Buss L.W."/>
            <person name="Schierwater B."/>
            <person name="Dellaporta S.L."/>
            <person name="Rokhsar D.S."/>
        </authorList>
    </citation>
    <scope>NUCLEOTIDE SEQUENCE [LARGE SCALE GENOMIC DNA]</scope>
    <source>
        <strain evidence="3 4">Grell-BS-1999</strain>
    </source>
</reference>
<evidence type="ECO:0000256" key="2">
    <source>
        <dbReference type="SAM" id="SignalP"/>
    </source>
</evidence>
<organism evidence="3 4">
    <name type="scientific">Trichoplax adhaerens</name>
    <name type="common">Trichoplax reptans</name>
    <dbReference type="NCBI Taxonomy" id="10228"/>
    <lineage>
        <taxon>Eukaryota</taxon>
        <taxon>Metazoa</taxon>
        <taxon>Placozoa</taxon>
        <taxon>Uniplacotomia</taxon>
        <taxon>Trichoplacea</taxon>
        <taxon>Trichoplacidae</taxon>
        <taxon>Trichoplax</taxon>
    </lineage>
</organism>
<evidence type="ECO:0000313" key="4">
    <source>
        <dbReference type="Proteomes" id="UP000009022"/>
    </source>
</evidence>
<feature type="signal peptide" evidence="2">
    <location>
        <begin position="1"/>
        <end position="19"/>
    </location>
</feature>
<dbReference type="HOGENOM" id="CLU_2041047_0_0_1"/>
<dbReference type="GeneID" id="6757788"/>
<keyword evidence="1" id="KW-0175">Coiled coil</keyword>
<dbReference type="EMBL" id="DS985256">
    <property type="protein sequence ID" value="EDV20931.1"/>
    <property type="molecule type" value="Genomic_DNA"/>
</dbReference>
<dbReference type="RefSeq" id="XP_002116575.1">
    <property type="nucleotide sequence ID" value="XM_002116539.1"/>
</dbReference>
<dbReference type="Proteomes" id="UP000009022">
    <property type="component" value="Unassembled WGS sequence"/>
</dbReference>
<evidence type="ECO:0000256" key="1">
    <source>
        <dbReference type="SAM" id="Coils"/>
    </source>
</evidence>
<dbReference type="CTD" id="6757788"/>
<feature type="coiled-coil region" evidence="1">
    <location>
        <begin position="29"/>
        <end position="63"/>
    </location>
</feature>
<dbReference type="InParanoid" id="B3S8Q9"/>
<feature type="chain" id="PRO_5002797482" evidence="2">
    <location>
        <begin position="20"/>
        <end position="121"/>
    </location>
</feature>
<accession>B3S8Q9</accession>
<keyword evidence="2" id="KW-0732">Signal</keyword>
<gene>
    <name evidence="3" type="ORF">TRIADDRAFT_64292</name>
</gene>
<protein>
    <submittedName>
        <fullName evidence="3">Expressed protein</fullName>
    </submittedName>
</protein>
<proteinExistence type="predicted"/>
<name>B3S8Q9_TRIAD</name>
<sequence>MNLKLVLIACLLFAATVYTEEHDEIPEEIEKELADIQNAIEDRNNEENEIIEKDAELADIDEDDLKKEAVKSAKIRKSTEFNFFIHYILLISGGEDAVVDAVDAADEFSLPDVHGGTNEYL</sequence>
<dbReference type="AlphaFoldDB" id="B3S8Q9"/>
<keyword evidence="4" id="KW-1185">Reference proteome</keyword>